<name>A0AA36IFZ1_9DINO</name>
<dbReference type="SUPFAM" id="SSF52058">
    <property type="entry name" value="L domain-like"/>
    <property type="match status" value="1"/>
</dbReference>
<accession>A0AA36IFZ1</accession>
<evidence type="ECO:0000313" key="2">
    <source>
        <dbReference type="Proteomes" id="UP001178507"/>
    </source>
</evidence>
<dbReference type="InterPro" id="IPR032675">
    <property type="entry name" value="LRR_dom_sf"/>
</dbReference>
<evidence type="ECO:0000313" key="1">
    <source>
        <dbReference type="EMBL" id="CAJ1386887.1"/>
    </source>
</evidence>
<reference evidence="1" key="1">
    <citation type="submission" date="2023-08" db="EMBL/GenBank/DDBJ databases">
        <authorList>
            <person name="Chen Y."/>
            <person name="Shah S."/>
            <person name="Dougan E. K."/>
            <person name="Thang M."/>
            <person name="Chan C."/>
        </authorList>
    </citation>
    <scope>NUCLEOTIDE SEQUENCE</scope>
</reference>
<proteinExistence type="predicted"/>
<comment type="caution">
    <text evidence="1">The sequence shown here is derived from an EMBL/GenBank/DDBJ whole genome shotgun (WGS) entry which is preliminary data.</text>
</comment>
<sequence>MARTITVRQPLSGEEGVFEVLPRMTVREFKNALHERLPCDESKRKMSSVELIVGDAALLNNKQTVFEAIPVSEVMAFLSIKPARCSSFEMSGCEMEDLRVVEIPEGVTEVGRCAFHDCSSLTSVTIPNSVTRIRQFAFAGCSSLESVIIPDSVIKIGDSAFEDCSSLASVAIPKSVTVIGECAFQGCSSLANVTIPDSVNEIGLCAFASYSLASVTIPKA</sequence>
<dbReference type="PANTHER" id="PTHR45661">
    <property type="entry name" value="SURFACE ANTIGEN"/>
    <property type="match status" value="1"/>
</dbReference>
<dbReference type="EMBL" id="CAUJNA010001435">
    <property type="protein sequence ID" value="CAJ1386887.1"/>
    <property type="molecule type" value="Genomic_DNA"/>
</dbReference>
<dbReference type="AlphaFoldDB" id="A0AA36IFZ1"/>
<organism evidence="1 2">
    <name type="scientific">Effrenium voratum</name>
    <dbReference type="NCBI Taxonomy" id="2562239"/>
    <lineage>
        <taxon>Eukaryota</taxon>
        <taxon>Sar</taxon>
        <taxon>Alveolata</taxon>
        <taxon>Dinophyceae</taxon>
        <taxon>Suessiales</taxon>
        <taxon>Symbiodiniaceae</taxon>
        <taxon>Effrenium</taxon>
    </lineage>
</organism>
<dbReference type="PANTHER" id="PTHR45661:SF3">
    <property type="entry name" value="IG-LIKE DOMAIN-CONTAINING PROTEIN"/>
    <property type="match status" value="1"/>
</dbReference>
<dbReference type="Pfam" id="PF13306">
    <property type="entry name" value="LRR_5"/>
    <property type="match status" value="1"/>
</dbReference>
<dbReference type="Proteomes" id="UP001178507">
    <property type="component" value="Unassembled WGS sequence"/>
</dbReference>
<evidence type="ECO:0008006" key="3">
    <source>
        <dbReference type="Google" id="ProtNLM"/>
    </source>
</evidence>
<gene>
    <name evidence="1" type="ORF">EVOR1521_LOCUS13069</name>
</gene>
<dbReference type="InterPro" id="IPR053139">
    <property type="entry name" value="Surface_bspA-like"/>
</dbReference>
<dbReference type="InterPro" id="IPR026906">
    <property type="entry name" value="LRR_5"/>
</dbReference>
<protein>
    <recommendedName>
        <fullName evidence="3">Leucine-rich repeat domain-containing protein</fullName>
    </recommendedName>
</protein>
<keyword evidence="2" id="KW-1185">Reference proteome</keyword>
<dbReference type="Gene3D" id="3.80.10.10">
    <property type="entry name" value="Ribonuclease Inhibitor"/>
    <property type="match status" value="1"/>
</dbReference>